<accession>A0A8H3ELY8</accession>
<dbReference type="OrthoDB" id="27483at2759"/>
<gene>
    <name evidence="1" type="ORF">IMSHALPRED_006643</name>
</gene>
<reference evidence="1" key="1">
    <citation type="submission" date="2021-03" db="EMBL/GenBank/DDBJ databases">
        <authorList>
            <person name="Tagirdzhanova G."/>
        </authorList>
    </citation>
    <scope>NUCLEOTIDE SEQUENCE</scope>
</reference>
<dbReference type="Gene3D" id="2.60.120.620">
    <property type="entry name" value="q2cbj1_9rhob like domain"/>
    <property type="match status" value="1"/>
</dbReference>
<proteinExistence type="predicted"/>
<evidence type="ECO:0000313" key="2">
    <source>
        <dbReference type="Proteomes" id="UP000664534"/>
    </source>
</evidence>
<comment type="caution">
    <text evidence="1">The sequence shown here is derived from an EMBL/GenBank/DDBJ whole genome shotgun (WGS) entry which is preliminary data.</text>
</comment>
<sequence length="434" mass="48000">MNEIKQAIADYLDAAADGSFATSGSLPDAVNPGLLLKGIGKIGLPLSERDAKSIINISREAPSCESTEENIDKSERKTYGVEADRVEFRNPRWSKTVQYAVSKSVEQLGVLGGESSVRADLHKLVLYEAGGLPSTEHDSYAVSGRVGTLVIILPSEHEGGEAVVRLENQKRTLSINEAREFSYSYMAWYADADYSVEPVSSGYRLVLMYNLIHQTGDIKAARPLSVLNDNRDAIDSALNAWKTRLCDGETATDVLVHLFECEYLQGKLGLQALEGSDQVQSLRLHEACQEYGFSTFLGQLKHTVRQTGYEEEDEEDQDQDWTLVKLFTLEGVCIAENLDVEQGSVVQIEPFGNESPDDEQCDDWYEEGAAITKTYQRSCVVIVPSDHLDAFLRKASRLNISDWMQALLDTIEDEGSVEGVKDEAFKICSLSTGK</sequence>
<dbReference type="PANTHER" id="PTHR33099:SF7">
    <property type="entry name" value="MYND-TYPE DOMAIN-CONTAINING PROTEIN"/>
    <property type="match status" value="1"/>
</dbReference>
<protein>
    <submittedName>
        <fullName evidence="1">Uncharacterized protein</fullName>
    </submittedName>
</protein>
<keyword evidence="2" id="KW-1185">Reference proteome</keyword>
<organism evidence="1 2">
    <name type="scientific">Imshaugia aleurites</name>
    <dbReference type="NCBI Taxonomy" id="172621"/>
    <lineage>
        <taxon>Eukaryota</taxon>
        <taxon>Fungi</taxon>
        <taxon>Dikarya</taxon>
        <taxon>Ascomycota</taxon>
        <taxon>Pezizomycotina</taxon>
        <taxon>Lecanoromycetes</taxon>
        <taxon>OSLEUM clade</taxon>
        <taxon>Lecanoromycetidae</taxon>
        <taxon>Lecanorales</taxon>
        <taxon>Lecanorineae</taxon>
        <taxon>Parmeliaceae</taxon>
        <taxon>Imshaugia</taxon>
    </lineage>
</organism>
<dbReference type="EMBL" id="CAJPDT010000004">
    <property type="protein sequence ID" value="CAF9908337.1"/>
    <property type="molecule type" value="Genomic_DNA"/>
</dbReference>
<dbReference type="AlphaFoldDB" id="A0A8H3ELY8"/>
<dbReference type="PANTHER" id="PTHR33099">
    <property type="entry name" value="FE2OG DIOXYGENASE DOMAIN-CONTAINING PROTEIN"/>
    <property type="match status" value="1"/>
</dbReference>
<name>A0A8H3ELY8_9LECA</name>
<dbReference type="Proteomes" id="UP000664534">
    <property type="component" value="Unassembled WGS sequence"/>
</dbReference>
<evidence type="ECO:0000313" key="1">
    <source>
        <dbReference type="EMBL" id="CAF9908337.1"/>
    </source>
</evidence>